<accession>A0A0C3KN06</accession>
<protein>
    <submittedName>
        <fullName evidence="1">Uncharacterized protein</fullName>
    </submittedName>
</protein>
<gene>
    <name evidence="1" type="ORF">M404DRAFT_128252</name>
</gene>
<reference evidence="1 2" key="1">
    <citation type="submission" date="2014-04" db="EMBL/GenBank/DDBJ databases">
        <authorList>
            <consortium name="DOE Joint Genome Institute"/>
            <person name="Kuo A."/>
            <person name="Kohler A."/>
            <person name="Costa M.D."/>
            <person name="Nagy L.G."/>
            <person name="Floudas D."/>
            <person name="Copeland A."/>
            <person name="Barry K.W."/>
            <person name="Cichocki N."/>
            <person name="Veneault-Fourrey C."/>
            <person name="LaButti K."/>
            <person name="Lindquist E.A."/>
            <person name="Lipzen A."/>
            <person name="Lundell T."/>
            <person name="Morin E."/>
            <person name="Murat C."/>
            <person name="Sun H."/>
            <person name="Tunlid A."/>
            <person name="Henrissat B."/>
            <person name="Grigoriev I.V."/>
            <person name="Hibbett D.S."/>
            <person name="Martin F."/>
            <person name="Nordberg H.P."/>
            <person name="Cantor M.N."/>
            <person name="Hua S.X."/>
        </authorList>
    </citation>
    <scope>NUCLEOTIDE SEQUENCE [LARGE SCALE GENOMIC DNA]</scope>
    <source>
        <strain evidence="1 2">Marx 270</strain>
    </source>
</reference>
<proteinExistence type="predicted"/>
<organism evidence="1 2">
    <name type="scientific">Pisolithus tinctorius Marx 270</name>
    <dbReference type="NCBI Taxonomy" id="870435"/>
    <lineage>
        <taxon>Eukaryota</taxon>
        <taxon>Fungi</taxon>
        <taxon>Dikarya</taxon>
        <taxon>Basidiomycota</taxon>
        <taxon>Agaricomycotina</taxon>
        <taxon>Agaricomycetes</taxon>
        <taxon>Agaricomycetidae</taxon>
        <taxon>Boletales</taxon>
        <taxon>Sclerodermatineae</taxon>
        <taxon>Pisolithaceae</taxon>
        <taxon>Pisolithus</taxon>
    </lineage>
</organism>
<dbReference type="Proteomes" id="UP000054217">
    <property type="component" value="Unassembled WGS sequence"/>
</dbReference>
<dbReference type="InParanoid" id="A0A0C3KN06"/>
<evidence type="ECO:0000313" key="2">
    <source>
        <dbReference type="Proteomes" id="UP000054217"/>
    </source>
</evidence>
<dbReference type="AlphaFoldDB" id="A0A0C3KN06"/>
<evidence type="ECO:0000313" key="1">
    <source>
        <dbReference type="EMBL" id="KIO10972.1"/>
    </source>
</evidence>
<name>A0A0C3KN06_PISTI</name>
<keyword evidence="2" id="KW-1185">Reference proteome</keyword>
<dbReference type="HOGENOM" id="CLU_2873969_0_0_1"/>
<sequence length="64" mass="7317">RHIDIRYLPAIVPEESQNETTHVVRNELQSRIDKITTMIDNGVIDQESSEGRCGASCPWTPFMM</sequence>
<dbReference type="EMBL" id="KN831951">
    <property type="protein sequence ID" value="KIO10972.1"/>
    <property type="molecule type" value="Genomic_DNA"/>
</dbReference>
<feature type="non-terminal residue" evidence="1">
    <location>
        <position position="1"/>
    </location>
</feature>
<reference evidence="2" key="2">
    <citation type="submission" date="2015-01" db="EMBL/GenBank/DDBJ databases">
        <title>Evolutionary Origins and Diversification of the Mycorrhizal Mutualists.</title>
        <authorList>
            <consortium name="DOE Joint Genome Institute"/>
            <consortium name="Mycorrhizal Genomics Consortium"/>
            <person name="Kohler A."/>
            <person name="Kuo A."/>
            <person name="Nagy L.G."/>
            <person name="Floudas D."/>
            <person name="Copeland A."/>
            <person name="Barry K.W."/>
            <person name="Cichocki N."/>
            <person name="Veneault-Fourrey C."/>
            <person name="LaButti K."/>
            <person name="Lindquist E.A."/>
            <person name="Lipzen A."/>
            <person name="Lundell T."/>
            <person name="Morin E."/>
            <person name="Murat C."/>
            <person name="Riley R."/>
            <person name="Ohm R."/>
            <person name="Sun H."/>
            <person name="Tunlid A."/>
            <person name="Henrissat B."/>
            <person name="Grigoriev I.V."/>
            <person name="Hibbett D.S."/>
            <person name="Martin F."/>
        </authorList>
    </citation>
    <scope>NUCLEOTIDE SEQUENCE [LARGE SCALE GENOMIC DNA]</scope>
    <source>
        <strain evidence="2">Marx 270</strain>
    </source>
</reference>
<dbReference type="STRING" id="870435.A0A0C3KN06"/>